<dbReference type="EMBL" id="SDKK01000003">
    <property type="protein sequence ID" value="TYC61258.1"/>
    <property type="molecule type" value="Genomic_DNA"/>
</dbReference>
<accession>A0A6C2D482</accession>
<feature type="chain" id="PRO_5025473036" evidence="1">
    <location>
        <begin position="20"/>
        <end position="362"/>
    </location>
</feature>
<protein>
    <submittedName>
        <fullName evidence="2">Uncharacterized protein</fullName>
    </submittedName>
</protein>
<gene>
    <name evidence="2" type="ORF">ETQ85_04140</name>
</gene>
<keyword evidence="1" id="KW-0732">Signal</keyword>
<keyword evidence="3" id="KW-1185">Reference proteome</keyword>
<sequence>MLKASAILAMLLPASAALATEGYLENPAVDSVESGIGLVSGWHCTANQITVSIDGVSLGKSGVGSIRNDTASICGHANGGYSLLYNYNKLEPGPHTIQVFADGNLIETRSFSSRRSGGVPFLSGTTRSDIVSDFPSVGQNATVEWNQAKQSFVVTDISSPPSSGGYDPNSPCGKTAAMAGAWSLSYTILTTFTDKFTFSLKDLTTTNDSSMPCIMLGHDQYGNFDASVGYFPALNKWILYDYGLILMDQAFTFEMNGSDAISGDYYQKSHFTGLLSTPYLMQGYRTAAPAQADRFATDLFEPRNAEHEQFSAIQAELQALEVIKSKAIAARPNSIEAQTQPLTASDASLKKFQAILRNHNTQ</sequence>
<comment type="caution">
    <text evidence="2">The sequence shown here is derived from an EMBL/GenBank/DDBJ whole genome shotgun (WGS) entry which is preliminary data.</text>
</comment>
<dbReference type="OrthoDB" id="9809583at2"/>
<feature type="signal peptide" evidence="1">
    <location>
        <begin position="1"/>
        <end position="19"/>
    </location>
</feature>
<proteinExistence type="predicted"/>
<reference evidence="2 3" key="1">
    <citation type="submission" date="2019-01" db="EMBL/GenBank/DDBJ databases">
        <title>Zoogloea oleivorans genome sequencing and assembly.</title>
        <authorList>
            <person name="Tancsics A."/>
            <person name="Farkas M."/>
            <person name="Kriszt B."/>
            <person name="Maroti G."/>
            <person name="Horvath B."/>
        </authorList>
    </citation>
    <scope>NUCLEOTIDE SEQUENCE [LARGE SCALE GENOMIC DNA]</scope>
    <source>
        <strain evidence="2 3">Buc</strain>
    </source>
</reference>
<evidence type="ECO:0000313" key="2">
    <source>
        <dbReference type="EMBL" id="TYC61258.1"/>
    </source>
</evidence>
<dbReference type="Proteomes" id="UP000389128">
    <property type="component" value="Unassembled WGS sequence"/>
</dbReference>
<name>A0A6C2D482_9RHOO</name>
<evidence type="ECO:0000256" key="1">
    <source>
        <dbReference type="SAM" id="SignalP"/>
    </source>
</evidence>
<organism evidence="2 3">
    <name type="scientific">Zoogloea oleivorans</name>
    <dbReference type="NCBI Taxonomy" id="1552750"/>
    <lineage>
        <taxon>Bacteria</taxon>
        <taxon>Pseudomonadati</taxon>
        <taxon>Pseudomonadota</taxon>
        <taxon>Betaproteobacteria</taxon>
        <taxon>Rhodocyclales</taxon>
        <taxon>Zoogloeaceae</taxon>
        <taxon>Zoogloea</taxon>
    </lineage>
</organism>
<dbReference type="RefSeq" id="WP_148577792.1">
    <property type="nucleotide sequence ID" value="NZ_SDKK01000003.1"/>
</dbReference>
<evidence type="ECO:0000313" key="3">
    <source>
        <dbReference type="Proteomes" id="UP000389128"/>
    </source>
</evidence>
<dbReference type="AlphaFoldDB" id="A0A6C2D482"/>